<dbReference type="Proteomes" id="UP000805193">
    <property type="component" value="Unassembled WGS sequence"/>
</dbReference>
<comment type="caution">
    <text evidence="1">The sequence shown here is derived from an EMBL/GenBank/DDBJ whole genome shotgun (WGS) entry which is preliminary data.</text>
</comment>
<protein>
    <submittedName>
        <fullName evidence="1">Uncharacterized protein</fullName>
    </submittedName>
</protein>
<evidence type="ECO:0000313" key="2">
    <source>
        <dbReference type="Proteomes" id="UP000805193"/>
    </source>
</evidence>
<evidence type="ECO:0000313" key="1">
    <source>
        <dbReference type="EMBL" id="KAG0427649.1"/>
    </source>
</evidence>
<sequence length="285" mass="31090">MGAKATRSRRTRSGRRVGKSSSCSLTDEEQQRTRLERRRQQKPSAPLGLVTGVFDRLDMEPQKKRKRLTLDEKAAIIRAVTSGQKKCDVAAAHGIPASTLSTILKGKDDILRASSSGNLAHKKALKTTPHGKVEEALFAWFTDVRAKNIPVSGDLLQQKARSFACLLGDDEFKASPGWLSRFKERYSIVGKVLSGEASCVNMTVVGDWLVEGVAADDVDDDSEVTEAPVPTPGQVMDAIDLLRQFAGAHEGTEDALDALQAYEKSVRPLLTKHTQAKITDFFAGK</sequence>
<gene>
    <name evidence="1" type="ORF">HPB47_025304</name>
</gene>
<accession>A0AC60Q1X9</accession>
<reference evidence="1 2" key="1">
    <citation type="journal article" date="2020" name="Cell">
        <title>Large-Scale Comparative Analyses of Tick Genomes Elucidate Their Genetic Diversity and Vector Capacities.</title>
        <authorList>
            <consortium name="Tick Genome and Microbiome Consortium (TIGMIC)"/>
            <person name="Jia N."/>
            <person name="Wang J."/>
            <person name="Shi W."/>
            <person name="Du L."/>
            <person name="Sun Y."/>
            <person name="Zhan W."/>
            <person name="Jiang J.F."/>
            <person name="Wang Q."/>
            <person name="Zhang B."/>
            <person name="Ji P."/>
            <person name="Bell-Sakyi L."/>
            <person name="Cui X.M."/>
            <person name="Yuan T.T."/>
            <person name="Jiang B.G."/>
            <person name="Yang W.F."/>
            <person name="Lam T.T."/>
            <person name="Chang Q.C."/>
            <person name="Ding S.J."/>
            <person name="Wang X.J."/>
            <person name="Zhu J.G."/>
            <person name="Ruan X.D."/>
            <person name="Zhao L."/>
            <person name="Wei J.T."/>
            <person name="Ye R.Z."/>
            <person name="Que T.C."/>
            <person name="Du C.H."/>
            <person name="Zhou Y.H."/>
            <person name="Cheng J.X."/>
            <person name="Dai P.F."/>
            <person name="Guo W.B."/>
            <person name="Han X.H."/>
            <person name="Huang E.J."/>
            <person name="Li L.F."/>
            <person name="Wei W."/>
            <person name="Gao Y.C."/>
            <person name="Liu J.Z."/>
            <person name="Shao H.Z."/>
            <person name="Wang X."/>
            <person name="Wang C.C."/>
            <person name="Yang T.C."/>
            <person name="Huo Q.B."/>
            <person name="Li W."/>
            <person name="Chen H.Y."/>
            <person name="Chen S.E."/>
            <person name="Zhou L.G."/>
            <person name="Ni X.B."/>
            <person name="Tian J.H."/>
            <person name="Sheng Y."/>
            <person name="Liu T."/>
            <person name="Pan Y.S."/>
            <person name="Xia L.Y."/>
            <person name="Li J."/>
            <person name="Zhao F."/>
            <person name="Cao W.C."/>
        </authorList>
    </citation>
    <scope>NUCLEOTIDE SEQUENCE [LARGE SCALE GENOMIC DNA]</scope>
    <source>
        <strain evidence="1">Iper-2018</strain>
    </source>
</reference>
<organism evidence="1 2">
    <name type="scientific">Ixodes persulcatus</name>
    <name type="common">Taiga tick</name>
    <dbReference type="NCBI Taxonomy" id="34615"/>
    <lineage>
        <taxon>Eukaryota</taxon>
        <taxon>Metazoa</taxon>
        <taxon>Ecdysozoa</taxon>
        <taxon>Arthropoda</taxon>
        <taxon>Chelicerata</taxon>
        <taxon>Arachnida</taxon>
        <taxon>Acari</taxon>
        <taxon>Parasitiformes</taxon>
        <taxon>Ixodida</taxon>
        <taxon>Ixodoidea</taxon>
        <taxon>Ixodidae</taxon>
        <taxon>Ixodinae</taxon>
        <taxon>Ixodes</taxon>
    </lineage>
</organism>
<dbReference type="EMBL" id="JABSTQ010009604">
    <property type="protein sequence ID" value="KAG0427649.1"/>
    <property type="molecule type" value="Genomic_DNA"/>
</dbReference>
<name>A0AC60Q1X9_IXOPE</name>
<keyword evidence="2" id="KW-1185">Reference proteome</keyword>
<proteinExistence type="predicted"/>